<dbReference type="AlphaFoldDB" id="A0A0V0J7G9"/>
<accession>A0A0V0J7G9</accession>
<reference evidence="1" key="1">
    <citation type="submission" date="2016-01" db="EMBL/GenBank/DDBJ databases">
        <title>Reference transcriptome for the parasite Schistocephalus solidus: insights into the molecular evolution of parasitism.</title>
        <authorList>
            <person name="Hebert F.O."/>
            <person name="Grambauer S."/>
            <person name="Barber I."/>
            <person name="Landry C.R."/>
            <person name="Aubin-Horth N."/>
        </authorList>
    </citation>
    <scope>NUCLEOTIDE SEQUENCE</scope>
</reference>
<sequence>MDFTDSFQHSIAGKAFPTFDEFQKELEAFTEESGSQFILKKRLRHNLGHSMRDIHQYRYAHFVCAYAFSTDCEAFFTIASKSSCLRVVQFFMAHNHAVIYNPAFQQRDPNDEDGYEVRCDLSKEFESSFPVKHFSTYEEFEEQLKKFQTKTKSIYIKRNACRWPSDAPEKQHLVYRRLKIECVHYGQRKRNKPNKPNIKISCKLGCRSCFYITSSNGYITVINVNMKHNHPVPIEAALQYPQHTGRNSGEDNYSEYNVVFDGTTQFVEVFSSGRFPTFDDFASRLEEFQRETGCFYSRRSTVVWPSDAYGKEHLKYKFVIYDCVHYGSTRSTKRCRRTKRNNGFCFKNKVGCRSSMRISSAKGYVEILSYEMRHNHPPSLEASGEYQPHSWLLSGISINEDESLVVKRRRRAKNRYNERPPKPDPSHVLSDHNVELIRPQLEKLRDLALSASTDRFHTFLAQLSDFESEWKARLNVRSRTGQYFNCTDVPAIKET</sequence>
<organism evidence="1">
    <name type="scientific">Schistocephalus solidus</name>
    <name type="common">Tapeworm</name>
    <dbReference type="NCBI Taxonomy" id="70667"/>
    <lineage>
        <taxon>Eukaryota</taxon>
        <taxon>Metazoa</taxon>
        <taxon>Spiralia</taxon>
        <taxon>Lophotrochozoa</taxon>
        <taxon>Platyhelminthes</taxon>
        <taxon>Cestoda</taxon>
        <taxon>Eucestoda</taxon>
        <taxon>Diphyllobothriidea</taxon>
        <taxon>Diphyllobothriidae</taxon>
        <taxon>Schistocephalus</taxon>
    </lineage>
</organism>
<dbReference type="PANTHER" id="PTHR31569:SF4">
    <property type="entry name" value="SWIM-TYPE DOMAIN-CONTAINING PROTEIN"/>
    <property type="match status" value="1"/>
</dbReference>
<name>A0A0V0J7G9_SCHSO</name>
<gene>
    <name evidence="1" type="ORF">TR118956</name>
</gene>
<evidence type="ECO:0008006" key="2">
    <source>
        <dbReference type="Google" id="ProtNLM"/>
    </source>
</evidence>
<dbReference type="InterPro" id="IPR052579">
    <property type="entry name" value="Zinc_finger_SWIM"/>
</dbReference>
<proteinExistence type="predicted"/>
<dbReference type="PANTHER" id="PTHR31569">
    <property type="entry name" value="SWIM-TYPE DOMAIN-CONTAINING PROTEIN"/>
    <property type="match status" value="1"/>
</dbReference>
<dbReference type="EMBL" id="GEEE01001803">
    <property type="protein sequence ID" value="JAP61422.1"/>
    <property type="molecule type" value="Transcribed_RNA"/>
</dbReference>
<protein>
    <recommendedName>
        <fullName evidence="2">FAR1 DNA-binding domain</fullName>
    </recommendedName>
</protein>
<evidence type="ECO:0000313" key="1">
    <source>
        <dbReference type="EMBL" id="JAP61422.1"/>
    </source>
</evidence>